<sequence length="312" mass="34240">MRLRLLPLASLPLLLFCGSLLMKEAEALRVLVTGAGGRTGKIVLRKLAERADVEAVGQVRNKKSARQLEKWLGKEVKDSVRVVEGDILKLESLNETMKGCDAVVLCTSAVPKPKVLSLLSVILFNSVVKALGYKPWQLKFLWKGNGFPKEVDYDGAVNQINAAKKAGVKKFVFLGSMGGSQPDNFLNSVAKDPQTGERGDILLWKRKAERYLIESGIPYTIIHPGGLEDKPGREREVLIGVNDILLKRKYKGIPREDVAEMCVTSLFCDAARNKAFDICTNPEGEGEATKDFCSLIGSLREAYSYAGSAEPK</sequence>
<proteinExistence type="predicted"/>
<evidence type="ECO:0000256" key="1">
    <source>
        <dbReference type="SAM" id="SignalP"/>
    </source>
</evidence>
<dbReference type="VEuPathDB" id="CryptoDB:Cvel_4352"/>
<name>A0A0G4G889_9ALVE</name>
<feature type="chain" id="PRO_5005189636" description="NAD(P)-binding domain-containing protein" evidence="1">
    <location>
        <begin position="28"/>
        <end position="312"/>
    </location>
</feature>
<feature type="signal peptide" evidence="1">
    <location>
        <begin position="1"/>
        <end position="27"/>
    </location>
</feature>
<dbReference type="InterPro" id="IPR036291">
    <property type="entry name" value="NAD(P)-bd_dom_sf"/>
</dbReference>
<keyword evidence="1" id="KW-0732">Signal</keyword>
<dbReference type="InterPro" id="IPR044163">
    <property type="entry name" value="SARED1-like"/>
</dbReference>
<reference evidence="3" key="1">
    <citation type="submission" date="2014-11" db="EMBL/GenBank/DDBJ databases">
        <authorList>
            <person name="Otto D Thomas"/>
            <person name="Naeem Raeece"/>
        </authorList>
    </citation>
    <scope>NUCLEOTIDE SEQUENCE</scope>
</reference>
<protein>
    <recommendedName>
        <fullName evidence="2">NAD(P)-binding domain-containing protein</fullName>
    </recommendedName>
</protein>
<dbReference type="CDD" id="cd05243">
    <property type="entry name" value="SDR_a5"/>
    <property type="match status" value="1"/>
</dbReference>
<evidence type="ECO:0000313" key="3">
    <source>
        <dbReference type="EMBL" id="CEM25101.1"/>
    </source>
</evidence>
<dbReference type="Gene3D" id="3.40.50.720">
    <property type="entry name" value="NAD(P)-binding Rossmann-like Domain"/>
    <property type="match status" value="1"/>
</dbReference>
<feature type="domain" description="NAD(P)-binding" evidence="2">
    <location>
        <begin position="34"/>
        <end position="266"/>
    </location>
</feature>
<dbReference type="EMBL" id="CDMZ01000981">
    <property type="protein sequence ID" value="CEM25101.1"/>
    <property type="molecule type" value="Genomic_DNA"/>
</dbReference>
<evidence type="ECO:0000259" key="2">
    <source>
        <dbReference type="Pfam" id="PF13460"/>
    </source>
</evidence>
<dbReference type="PANTHER" id="PTHR14194">
    <property type="entry name" value="NITROGEN METABOLIC REGULATION PROTEIN NMR-RELATED"/>
    <property type="match status" value="1"/>
</dbReference>
<dbReference type="GO" id="GO:0016491">
    <property type="term" value="F:oxidoreductase activity"/>
    <property type="evidence" value="ECO:0007669"/>
    <property type="project" value="InterPro"/>
</dbReference>
<dbReference type="InterPro" id="IPR016040">
    <property type="entry name" value="NAD(P)-bd_dom"/>
</dbReference>
<dbReference type="AlphaFoldDB" id="A0A0G4G889"/>
<gene>
    <name evidence="3" type="ORF">Cvel_4352</name>
</gene>
<organism evidence="3">
    <name type="scientific">Chromera velia CCMP2878</name>
    <dbReference type="NCBI Taxonomy" id="1169474"/>
    <lineage>
        <taxon>Eukaryota</taxon>
        <taxon>Sar</taxon>
        <taxon>Alveolata</taxon>
        <taxon>Colpodellida</taxon>
        <taxon>Chromeraceae</taxon>
        <taxon>Chromera</taxon>
    </lineage>
</organism>
<dbReference type="PANTHER" id="PTHR14194:SF86">
    <property type="entry name" value="OS05G0110300 PROTEIN"/>
    <property type="match status" value="1"/>
</dbReference>
<dbReference type="PhylomeDB" id="A0A0G4G889"/>
<dbReference type="Pfam" id="PF13460">
    <property type="entry name" value="NAD_binding_10"/>
    <property type="match status" value="1"/>
</dbReference>
<accession>A0A0G4G889</accession>
<dbReference type="SUPFAM" id="SSF51735">
    <property type="entry name" value="NAD(P)-binding Rossmann-fold domains"/>
    <property type="match status" value="1"/>
</dbReference>